<dbReference type="Proteomes" id="UP000176204">
    <property type="component" value="Chromosome I"/>
</dbReference>
<dbReference type="GO" id="GO:0016491">
    <property type="term" value="F:oxidoreductase activity"/>
    <property type="evidence" value="ECO:0007669"/>
    <property type="project" value="InterPro"/>
</dbReference>
<keyword evidence="8" id="KW-1185">Reference proteome</keyword>
<dbReference type="PANTHER" id="PTHR43273">
    <property type="entry name" value="ANAEROBIC SULFATASE-MATURATING ENZYME HOMOLOG ASLB-RELATED"/>
    <property type="match status" value="1"/>
</dbReference>
<keyword evidence="3" id="KW-0479">Metal-binding</keyword>
<evidence type="ECO:0000313" key="7">
    <source>
        <dbReference type="EMBL" id="SEH99392.1"/>
    </source>
</evidence>
<dbReference type="InterPro" id="IPR006638">
    <property type="entry name" value="Elp3/MiaA/NifB-like_rSAM"/>
</dbReference>
<comment type="cofactor">
    <cofactor evidence="1">
        <name>[4Fe-4S] cluster</name>
        <dbReference type="ChEBI" id="CHEBI:49883"/>
    </cofactor>
</comment>
<dbReference type="PANTHER" id="PTHR43273:SF8">
    <property type="entry name" value="RADICAL SAM DOMAIN PROTEIN"/>
    <property type="match status" value="1"/>
</dbReference>
<dbReference type="PROSITE" id="PS51918">
    <property type="entry name" value="RADICAL_SAM"/>
    <property type="match status" value="1"/>
</dbReference>
<dbReference type="SUPFAM" id="SSF102114">
    <property type="entry name" value="Radical SAM enzymes"/>
    <property type="match status" value="1"/>
</dbReference>
<dbReference type="SFLD" id="SFLDG01067">
    <property type="entry name" value="SPASM/twitch_domain_containing"/>
    <property type="match status" value="1"/>
</dbReference>
<keyword evidence="2" id="KW-0949">S-adenosyl-L-methionine</keyword>
<evidence type="ECO:0000256" key="5">
    <source>
        <dbReference type="ARBA" id="ARBA00023014"/>
    </source>
</evidence>
<evidence type="ECO:0000256" key="3">
    <source>
        <dbReference type="ARBA" id="ARBA00022723"/>
    </source>
</evidence>
<dbReference type="AlphaFoldDB" id="A0A1C7P9M3"/>
<evidence type="ECO:0000256" key="4">
    <source>
        <dbReference type="ARBA" id="ARBA00023004"/>
    </source>
</evidence>
<reference evidence="8" key="1">
    <citation type="submission" date="2016-09" db="EMBL/GenBank/DDBJ databases">
        <authorList>
            <person name="Koehorst J."/>
        </authorList>
    </citation>
    <scope>NUCLEOTIDE SEQUENCE [LARGE SCALE GENOMIC DNA]</scope>
</reference>
<evidence type="ECO:0000259" key="6">
    <source>
        <dbReference type="PROSITE" id="PS51918"/>
    </source>
</evidence>
<dbReference type="SFLD" id="SFLDG01384">
    <property type="entry name" value="thioether_bond_formation_requi"/>
    <property type="match status" value="1"/>
</dbReference>
<dbReference type="GO" id="GO:0051536">
    <property type="term" value="F:iron-sulfur cluster binding"/>
    <property type="evidence" value="ECO:0007669"/>
    <property type="project" value="UniProtKB-KW"/>
</dbReference>
<dbReference type="SFLD" id="SFLDS00029">
    <property type="entry name" value="Radical_SAM"/>
    <property type="match status" value="1"/>
</dbReference>
<feature type="domain" description="Radical SAM core" evidence="6">
    <location>
        <begin position="81"/>
        <end position="317"/>
    </location>
</feature>
<organism evidence="7 8">
    <name type="scientific">Akkermansia glycaniphila</name>
    <dbReference type="NCBI Taxonomy" id="1679444"/>
    <lineage>
        <taxon>Bacteria</taxon>
        <taxon>Pseudomonadati</taxon>
        <taxon>Verrucomicrobiota</taxon>
        <taxon>Verrucomicrobiia</taxon>
        <taxon>Verrucomicrobiales</taxon>
        <taxon>Akkermansiaceae</taxon>
        <taxon>Akkermansia</taxon>
    </lineage>
</organism>
<dbReference type="Gene3D" id="3.20.20.70">
    <property type="entry name" value="Aldolase class I"/>
    <property type="match status" value="1"/>
</dbReference>
<dbReference type="InterPro" id="IPR058240">
    <property type="entry name" value="rSAM_sf"/>
</dbReference>
<dbReference type="Pfam" id="PF04055">
    <property type="entry name" value="Radical_SAM"/>
    <property type="match status" value="1"/>
</dbReference>
<evidence type="ECO:0000256" key="2">
    <source>
        <dbReference type="ARBA" id="ARBA00022691"/>
    </source>
</evidence>
<dbReference type="CDD" id="cd01335">
    <property type="entry name" value="Radical_SAM"/>
    <property type="match status" value="1"/>
</dbReference>
<keyword evidence="5" id="KW-0411">Iron-sulfur</keyword>
<evidence type="ECO:0000313" key="8">
    <source>
        <dbReference type="Proteomes" id="UP000176204"/>
    </source>
</evidence>
<dbReference type="InterPro" id="IPR007197">
    <property type="entry name" value="rSAM"/>
</dbReference>
<dbReference type="RefSeq" id="WP_067777613.1">
    <property type="nucleotide sequence ID" value="NZ_LIGX01000040.1"/>
</dbReference>
<dbReference type="InterPro" id="IPR013785">
    <property type="entry name" value="Aldolase_TIM"/>
</dbReference>
<dbReference type="SMART" id="SM00729">
    <property type="entry name" value="Elp3"/>
    <property type="match status" value="1"/>
</dbReference>
<proteinExistence type="predicted"/>
<gene>
    <name evidence="7" type="ORF">PYTT_2387</name>
</gene>
<sequence>MNYQLLPFEYRRIGHRILLVNECGDYTWLLPQHFDDIRHGIFDALPDNLLHELESRHFISKPEHLGTAIELSAAKYRTRKAFLRDFTVLHMMVITLKCNHKCEYCQVSSEEEDAYKYDMSPEVAMKIIDLIFKAPNKHLKIEFQGGEPLLNWETLTTAVLYAKKINEQAKKDLSFVVCTNIFALNDEHLAFFKEHDIYISTSLDGPRDLHDCHRLMRTSTSSYDKFVKSLQHAREILGHDKVAALMTASSDSLDRIEEIIDEYIKLGFTGIFFRCLNPYGDAYKNKLFYTPDRFIEMYKKGLEYIVEINKRGQKFIEFYTELLTRRILTPFSTGFVDLQSPSGAGISGVIYDYNGDVYPADEGRMLARMNNTHFRMGNVFTNTYQEIFESDILKEIVSSSCIECMPGCSECAFRTYCGVDVFRNYLETGNISNARPNSFFCQKQKGIFEHIFSRLEDHDFSDIVHSWIVK</sequence>
<dbReference type="GO" id="GO:0046872">
    <property type="term" value="F:metal ion binding"/>
    <property type="evidence" value="ECO:0007669"/>
    <property type="project" value="UniProtKB-KW"/>
</dbReference>
<dbReference type="STRING" id="1679444.PYTT_2387"/>
<keyword evidence="4" id="KW-0408">Iron</keyword>
<dbReference type="KEGG" id="agl:PYTT_2387"/>
<dbReference type="NCBIfam" id="TIGR03978">
    <property type="entry name" value="rSAM_paired_1"/>
    <property type="match status" value="1"/>
</dbReference>
<dbReference type="InterPro" id="IPR024023">
    <property type="entry name" value="rSAM_paired_HxsB"/>
</dbReference>
<dbReference type="EMBL" id="LT629973">
    <property type="protein sequence ID" value="SEH99392.1"/>
    <property type="molecule type" value="Genomic_DNA"/>
</dbReference>
<dbReference type="InterPro" id="IPR023867">
    <property type="entry name" value="Sulphatase_maturase_rSAM"/>
</dbReference>
<accession>A0A1C7P9M3</accession>
<evidence type="ECO:0000256" key="1">
    <source>
        <dbReference type="ARBA" id="ARBA00001966"/>
    </source>
</evidence>
<dbReference type="PATRIC" id="fig|1679444.3.peg.1548"/>
<dbReference type="OrthoDB" id="9808591at2"/>
<name>A0A1C7P9M3_9BACT</name>
<protein>
    <submittedName>
        <fullName evidence="7">Rsam paired 1: his-xaa-ser system radical sam maturase hxsb</fullName>
    </submittedName>
</protein>
<dbReference type="SFLD" id="SFLDG01386">
    <property type="entry name" value="main_SPASM_domain-containing"/>
    <property type="match status" value="1"/>
</dbReference>